<reference evidence="19 20" key="2">
    <citation type="journal article" date="2012" name="BMC Genomics">
        <title>Comparative genomic analysis of Geobacter sulfurreducens KN400, a strain with enhanced capacity for extracellular electron transfer and electricity production.</title>
        <authorList>
            <person name="Butler J.E."/>
            <person name="Young N.D."/>
            <person name="Aklujkar M."/>
            <person name="Lovley D.R."/>
        </authorList>
    </citation>
    <scope>NUCLEOTIDE SEQUENCE [LARGE SCALE GENOMIC DNA]</scope>
    <source>
        <strain evidence="20">ATCC 51573 / DSM 12127 / PCA</strain>
    </source>
</reference>
<dbReference type="EMBL" id="AE017180">
    <property type="protein sequence ID" value="AAR35732.1"/>
    <property type="molecule type" value="Genomic_DNA"/>
</dbReference>
<keyword evidence="20" id="KW-1185">Reference proteome</keyword>
<dbReference type="SUPFAM" id="SSF51445">
    <property type="entry name" value="(Trans)glycosidases"/>
    <property type="match status" value="1"/>
</dbReference>
<comment type="subcellular location">
    <subcellularLocation>
        <location evidence="1 15">Cytoplasm</location>
    </subcellularLocation>
</comment>
<dbReference type="RefSeq" id="WP_010942994.1">
    <property type="nucleotide sequence ID" value="NC_002939.5"/>
</dbReference>
<comment type="catalytic activity">
    <reaction evidence="12 14">
        <text>hydrolysis of (1-&gt;4)-alpha-D-glucosidic linkage in 4-alpha-D-[(1-&gt;4)-alpha-D-glucanosyl]n trehalose to yield trehalose and (1-&gt;4)-alpha-D-glucan.</text>
        <dbReference type="EC" id="3.2.1.141"/>
    </reaction>
</comment>
<feature type="domain" description="Glycosyl hydrolase family 13 catalytic" evidence="18">
    <location>
        <begin position="92"/>
        <end position="461"/>
    </location>
</feature>
<dbReference type="SMART" id="SM00642">
    <property type="entry name" value="Aamy"/>
    <property type="match status" value="1"/>
</dbReference>
<evidence type="ECO:0000256" key="9">
    <source>
        <dbReference type="ARBA" id="ARBA00023295"/>
    </source>
</evidence>
<dbReference type="GO" id="GO:0033942">
    <property type="term" value="F:4-alpha-D-(1-&gt;4)-alpha-D-glucanotrehalose trehalohydrolase activity"/>
    <property type="evidence" value="ECO:0007669"/>
    <property type="project" value="UniProtKB-EC"/>
</dbReference>
<comment type="similarity">
    <text evidence="3 14">Belongs to the glycosyl hydrolase 13 family.</text>
</comment>
<dbReference type="Gene3D" id="1.10.10.760">
    <property type="entry name" value="E-set domains of sugar-utilizing enzymes"/>
    <property type="match status" value="1"/>
</dbReference>
<dbReference type="GO" id="GO:0005992">
    <property type="term" value="P:trehalose biosynthetic process"/>
    <property type="evidence" value="ECO:0007669"/>
    <property type="project" value="UniProtKB-UniRule"/>
</dbReference>
<keyword evidence="7 14" id="KW-0378">Hydrolase</keyword>
<dbReference type="InParanoid" id="Q74AJ6"/>
<dbReference type="CAZy" id="GH13">
    <property type="family name" value="Glycoside Hydrolase Family 13"/>
</dbReference>
<evidence type="ECO:0000256" key="13">
    <source>
        <dbReference type="NCBIfam" id="TIGR02402"/>
    </source>
</evidence>
<dbReference type="SMR" id="Q74AJ6"/>
<feature type="active site" description="Nucleophile" evidence="15">
    <location>
        <position position="263"/>
    </location>
</feature>
<evidence type="ECO:0000256" key="17">
    <source>
        <dbReference type="PIRSR" id="PIRSR006337-3"/>
    </source>
</evidence>
<name>Q74AJ6_GEOSL</name>
<feature type="active site" description="Proton donor" evidence="15">
    <location>
        <position position="300"/>
    </location>
</feature>
<evidence type="ECO:0000256" key="7">
    <source>
        <dbReference type="ARBA" id="ARBA00022801"/>
    </source>
</evidence>
<evidence type="ECO:0000256" key="8">
    <source>
        <dbReference type="ARBA" id="ARBA00023277"/>
    </source>
</evidence>
<evidence type="ECO:0000313" key="20">
    <source>
        <dbReference type="Proteomes" id="UP000000577"/>
    </source>
</evidence>
<evidence type="ECO:0000256" key="5">
    <source>
        <dbReference type="ARBA" id="ARBA00015938"/>
    </source>
</evidence>
<evidence type="ECO:0000256" key="10">
    <source>
        <dbReference type="ARBA" id="ARBA00032057"/>
    </source>
</evidence>
<dbReference type="CDD" id="cd11325">
    <property type="entry name" value="AmyAc_GTHase"/>
    <property type="match status" value="1"/>
</dbReference>
<dbReference type="InterPro" id="IPR013783">
    <property type="entry name" value="Ig-like_fold"/>
</dbReference>
<dbReference type="KEGG" id="gsu:GSU2358"/>
<evidence type="ECO:0000256" key="11">
    <source>
        <dbReference type="ARBA" id="ARBA00033284"/>
    </source>
</evidence>
<organism evidence="19 20">
    <name type="scientific">Geobacter sulfurreducens (strain ATCC 51573 / DSM 12127 / PCA)</name>
    <dbReference type="NCBI Taxonomy" id="243231"/>
    <lineage>
        <taxon>Bacteria</taxon>
        <taxon>Pseudomonadati</taxon>
        <taxon>Thermodesulfobacteriota</taxon>
        <taxon>Desulfuromonadia</taxon>
        <taxon>Geobacterales</taxon>
        <taxon>Geobacteraceae</taxon>
        <taxon>Geobacter</taxon>
    </lineage>
</organism>
<dbReference type="OrthoDB" id="9760647at2"/>
<dbReference type="HOGENOM" id="CLU_020726_2_0_7"/>
<dbReference type="Gene3D" id="3.20.20.80">
    <property type="entry name" value="Glycosidases"/>
    <property type="match status" value="1"/>
</dbReference>
<keyword evidence="6" id="KW-0963">Cytoplasm</keyword>
<dbReference type="GO" id="GO:0005737">
    <property type="term" value="C:cytoplasm"/>
    <property type="evidence" value="ECO:0007669"/>
    <property type="project" value="UniProtKB-SubCell"/>
</dbReference>
<dbReference type="NCBIfam" id="TIGR02402">
    <property type="entry name" value="trehalose_TreZ"/>
    <property type="match status" value="1"/>
</dbReference>
<dbReference type="EnsemblBacteria" id="AAR35732">
    <property type="protein sequence ID" value="AAR35732"/>
    <property type="gene ID" value="GSU2358"/>
</dbReference>
<keyword evidence="9 14" id="KW-0326">Glycosidase</keyword>
<feature type="site" description="Transition state stabilizer" evidence="17">
    <location>
        <position position="394"/>
    </location>
</feature>
<dbReference type="InterPro" id="IPR017853">
    <property type="entry name" value="GH"/>
</dbReference>
<dbReference type="CDD" id="cd02853">
    <property type="entry name" value="E_set_MTHase_like_N"/>
    <property type="match status" value="1"/>
</dbReference>
<evidence type="ECO:0000259" key="18">
    <source>
        <dbReference type="SMART" id="SM00642"/>
    </source>
</evidence>
<accession>Q74AJ6</accession>
<dbReference type="eggNOG" id="COG0296">
    <property type="taxonomic scope" value="Bacteria"/>
</dbReference>
<evidence type="ECO:0000256" key="4">
    <source>
        <dbReference type="ARBA" id="ARBA00012268"/>
    </source>
</evidence>
<dbReference type="Gene3D" id="2.60.40.10">
    <property type="entry name" value="Immunoglobulins"/>
    <property type="match status" value="1"/>
</dbReference>
<evidence type="ECO:0000256" key="14">
    <source>
        <dbReference type="PIRNR" id="PIRNR006337"/>
    </source>
</evidence>
<sequence length="630" mass="70096">MTPWCLDIGATPVTGGVHFRVWSPLADSVEVIRCARGEEASCPLSRVGEYFQGTIPGMGPGDCYWYLLDGTLRRPDPASRCQPGGVHGPSQVVAPDSFAWADGQWRGVALEELITYELHVGTFTPEGTFGAAVERLDYLQELGITALELMPVAEFPGSRNWGYDGVFPFAPHHAYGGPDGLKSLVDACHRRGLAVILDVVYNHLGPEGNYLHAFAPYFTDHYRTPWGDAVNFDGPGSDGVRHYVIGNALHWISEYHLDGLRLDAIHGIYDFSAGHILRDITRAVDSLARHLGRTVHVIAESDLNDVRTIAPPESGGHGVHTQWCDDFHHSLVTLLTGERNGYYADFGLFSHLEKAFREGFVYSGEYSRHRRRRHGSPSGDQPPRRMVVFSQNHDQIGNRALGDRPSTRLSPEQLKLAAGAVILSPYLPLIFMGEEYGETAPFPYFTSHGDPALVEAVRRGRREEFAAFGWEAEVPDPQDEATFRSALIDPELRSVGWHQQVFSFYREVIRLRRQLPSFRRPEREEIQVTGLEADRVVVVRLCRGQAELVVLFALAETSCRVRLPFRHGRYRKLLDSAEPRWGGPGALAPEALDGGDEGIGITLAPFSVVLYGRDRDDRRRNGGPMPTEEG</sequence>
<evidence type="ECO:0000256" key="16">
    <source>
        <dbReference type="PIRSR" id="PIRSR006337-2"/>
    </source>
</evidence>
<dbReference type="AlphaFoldDB" id="Q74AJ6"/>
<dbReference type="Pfam" id="PF00128">
    <property type="entry name" value="Alpha-amylase"/>
    <property type="match status" value="1"/>
</dbReference>
<dbReference type="UniPathway" id="UPA00299"/>
<dbReference type="PATRIC" id="fig|243231.5.peg.2386"/>
<dbReference type="SUPFAM" id="SSF81296">
    <property type="entry name" value="E set domains"/>
    <property type="match status" value="1"/>
</dbReference>
<dbReference type="EC" id="3.2.1.141" evidence="4 13"/>
<comment type="pathway">
    <text evidence="2 14">Glycan biosynthesis; trehalose biosynthesis.</text>
</comment>
<dbReference type="STRING" id="243231.GSU2358"/>
<evidence type="ECO:0000256" key="12">
    <source>
        <dbReference type="ARBA" id="ARBA00034013"/>
    </source>
</evidence>
<protein>
    <recommendedName>
        <fullName evidence="5 13">Malto-oligosyltrehalose trehalohydrolase</fullName>
        <shortName evidence="14">MTHase</shortName>
        <ecNumber evidence="4 13">3.2.1.141</ecNumber>
    </recommendedName>
    <alternativeName>
        <fullName evidence="11 14">4-alpha-D-((1-&gt;4)-alpha-D-glucano)trehalose trehalohydrolase</fullName>
    </alternativeName>
    <alternativeName>
        <fullName evidence="10 14">Maltooligosyl trehalose trehalohydrolase</fullName>
    </alternativeName>
</protein>
<feature type="binding site" evidence="16">
    <location>
        <begin position="393"/>
        <end position="398"/>
    </location>
    <ligand>
        <name>substrate</name>
    </ligand>
</feature>
<dbReference type="PANTHER" id="PTHR43002">
    <property type="entry name" value="GLYCOGEN DEBRANCHING ENZYME"/>
    <property type="match status" value="1"/>
</dbReference>
<evidence type="ECO:0000256" key="6">
    <source>
        <dbReference type="ARBA" id="ARBA00022490"/>
    </source>
</evidence>
<dbReference type="InterPro" id="IPR044901">
    <property type="entry name" value="Trehalose_TreZ_E-set_sf"/>
</dbReference>
<evidence type="ECO:0000256" key="3">
    <source>
        <dbReference type="ARBA" id="ARBA00008061"/>
    </source>
</evidence>
<evidence type="ECO:0000256" key="2">
    <source>
        <dbReference type="ARBA" id="ARBA00005199"/>
    </source>
</evidence>
<dbReference type="InterPro" id="IPR006047">
    <property type="entry name" value="GH13_cat_dom"/>
</dbReference>
<dbReference type="PIRSF" id="PIRSF006337">
    <property type="entry name" value="Trehalose_TreZ"/>
    <property type="match status" value="1"/>
</dbReference>
<reference evidence="19 20" key="1">
    <citation type="journal article" date="2003" name="Science">
        <title>Genome of Geobacter sulfurreducens: metal reduction in subsurface environments.</title>
        <authorList>
            <person name="Methe B.A."/>
            <person name="Nelson K.E."/>
            <person name="Eisen J.A."/>
            <person name="Paulsen I.T."/>
            <person name="Nelson W."/>
            <person name="Heidelberg J.F."/>
            <person name="Wu D."/>
            <person name="Wu M."/>
            <person name="Ward N."/>
            <person name="Beanan M.J."/>
            <person name="Dodson R.J."/>
            <person name="Madupu R."/>
            <person name="Brinkac L.M."/>
            <person name="Daugherty S.C."/>
            <person name="DeBoy R.T."/>
            <person name="Durkin A.S."/>
            <person name="Gwinn M."/>
            <person name="Kolonay J.F."/>
            <person name="Sullivan S.A."/>
            <person name="Haft D.H."/>
            <person name="Selengut J."/>
            <person name="Davidsen T.M."/>
            <person name="Zafar N."/>
            <person name="White O."/>
            <person name="Tran B."/>
            <person name="Romero C."/>
            <person name="Forberger H.A."/>
            <person name="Weidman J."/>
            <person name="Khouri H."/>
            <person name="Feldblyum T.V."/>
            <person name="Utterback T.R."/>
            <person name="Van Aken S.E."/>
            <person name="Lovley D.R."/>
            <person name="Fraser C.M."/>
        </authorList>
    </citation>
    <scope>NUCLEOTIDE SEQUENCE [LARGE SCALE GENOMIC DNA]</scope>
    <source>
        <strain evidence="20">ATCC 51573 / DSM 12127 / PCA</strain>
    </source>
</reference>
<feature type="binding site" evidence="16">
    <location>
        <begin position="261"/>
        <end position="266"/>
    </location>
    <ligand>
        <name>substrate</name>
    </ligand>
</feature>
<evidence type="ECO:0000256" key="1">
    <source>
        <dbReference type="ARBA" id="ARBA00004496"/>
    </source>
</evidence>
<dbReference type="CAZy" id="CBM48">
    <property type="family name" value="Carbohydrate-Binding Module Family 48"/>
</dbReference>
<keyword evidence="8" id="KW-0119">Carbohydrate metabolism</keyword>
<evidence type="ECO:0000313" key="19">
    <source>
        <dbReference type="EMBL" id="AAR35732.1"/>
    </source>
</evidence>
<dbReference type="InterPro" id="IPR014756">
    <property type="entry name" value="Ig_E-set"/>
</dbReference>
<dbReference type="Proteomes" id="UP000000577">
    <property type="component" value="Chromosome"/>
</dbReference>
<evidence type="ECO:0000256" key="15">
    <source>
        <dbReference type="PIRSR" id="PIRSR006337-1"/>
    </source>
</evidence>
<feature type="binding site" evidence="16">
    <location>
        <begin position="325"/>
        <end position="329"/>
    </location>
    <ligand>
        <name>substrate</name>
    </ligand>
</feature>
<dbReference type="InterPro" id="IPR012768">
    <property type="entry name" value="Trehalose_TreZ"/>
</dbReference>
<gene>
    <name evidence="19" type="primary">treZ</name>
    <name evidence="19" type="ordered locus">GSU2358</name>
</gene>
<proteinExistence type="inferred from homology"/>